<evidence type="ECO:0000256" key="4">
    <source>
        <dbReference type="ARBA" id="ARBA00022692"/>
    </source>
</evidence>
<proteinExistence type="inferred from homology"/>
<organism evidence="9 10">
    <name type="scientific">Caloranaerobacter azorensis</name>
    <dbReference type="NCBI Taxonomy" id="116090"/>
    <lineage>
        <taxon>Bacteria</taxon>
        <taxon>Bacillati</taxon>
        <taxon>Bacillota</taxon>
        <taxon>Tissierellia</taxon>
        <taxon>Tissierellales</taxon>
        <taxon>Thermohalobacteraceae</taxon>
        <taxon>Caloranaerobacter</taxon>
    </lineage>
</organism>
<evidence type="ECO:0000256" key="2">
    <source>
        <dbReference type="ARBA" id="ARBA00010792"/>
    </source>
</evidence>
<sequence>MENVILDIIDRLTNSNRLFLYLFFFFSQCLQIIFPPYPGDMVLVIEGYLSELLHLNIYFVLIIAWFGTFLSSLMLYKLGEKEKEKILQLKIIRVIFDTEKFIKIKEMFNKYGSAAIFISKFIPGIHSFTLLIAGIFEVNKKLAYLTIGIVNITHHALLIILGKILKENWAIIINMMKTYNRYIIIAIIVFGFFICYLYELIKRNSISKGRFYEGIYKFICNNLYCLFTNSYITYKFRGSSI</sequence>
<name>A0A6P1YC25_9FIRM</name>
<feature type="transmembrane region" description="Helical" evidence="7">
    <location>
        <begin position="57"/>
        <end position="76"/>
    </location>
</feature>
<dbReference type="InterPro" id="IPR032816">
    <property type="entry name" value="VTT_dom"/>
</dbReference>
<dbReference type="EMBL" id="CP048617">
    <property type="protein sequence ID" value="QIB26731.1"/>
    <property type="molecule type" value="Genomic_DNA"/>
</dbReference>
<dbReference type="InterPro" id="IPR051311">
    <property type="entry name" value="DedA_domain"/>
</dbReference>
<gene>
    <name evidence="9" type="ORF">G3A45_05100</name>
</gene>
<dbReference type="Pfam" id="PF09335">
    <property type="entry name" value="VTT_dom"/>
    <property type="match status" value="1"/>
</dbReference>
<evidence type="ECO:0000256" key="1">
    <source>
        <dbReference type="ARBA" id="ARBA00004651"/>
    </source>
</evidence>
<dbReference type="PANTHER" id="PTHR42709:SF6">
    <property type="entry name" value="UNDECAPRENYL PHOSPHATE TRANSPORTER A"/>
    <property type="match status" value="1"/>
</dbReference>
<feature type="domain" description="VTT" evidence="8">
    <location>
        <begin position="38"/>
        <end position="152"/>
    </location>
</feature>
<evidence type="ECO:0000256" key="3">
    <source>
        <dbReference type="ARBA" id="ARBA00022475"/>
    </source>
</evidence>
<comment type="similarity">
    <text evidence="2">Belongs to the DedA family.</text>
</comment>
<evidence type="ECO:0000259" key="8">
    <source>
        <dbReference type="Pfam" id="PF09335"/>
    </source>
</evidence>
<evidence type="ECO:0000313" key="9">
    <source>
        <dbReference type="EMBL" id="QIB26731.1"/>
    </source>
</evidence>
<accession>A0A6P1YC25</accession>
<evidence type="ECO:0000256" key="7">
    <source>
        <dbReference type="SAM" id="Phobius"/>
    </source>
</evidence>
<feature type="transmembrane region" description="Helical" evidence="7">
    <location>
        <begin position="142"/>
        <end position="161"/>
    </location>
</feature>
<dbReference type="RefSeq" id="WP_163234720.1">
    <property type="nucleotide sequence ID" value="NZ_CP048617.1"/>
</dbReference>
<dbReference type="PANTHER" id="PTHR42709">
    <property type="entry name" value="ALKALINE PHOSPHATASE LIKE PROTEIN"/>
    <property type="match status" value="1"/>
</dbReference>
<keyword evidence="5 7" id="KW-1133">Transmembrane helix</keyword>
<evidence type="ECO:0000256" key="5">
    <source>
        <dbReference type="ARBA" id="ARBA00022989"/>
    </source>
</evidence>
<keyword evidence="4 7" id="KW-0812">Transmembrane</keyword>
<feature type="transmembrane region" description="Helical" evidence="7">
    <location>
        <begin position="182"/>
        <end position="201"/>
    </location>
</feature>
<keyword evidence="6 7" id="KW-0472">Membrane</keyword>
<feature type="transmembrane region" description="Helical" evidence="7">
    <location>
        <begin position="18"/>
        <end position="37"/>
    </location>
</feature>
<evidence type="ECO:0000313" key="10">
    <source>
        <dbReference type="Proteomes" id="UP000464452"/>
    </source>
</evidence>
<dbReference type="Proteomes" id="UP000464452">
    <property type="component" value="Chromosome"/>
</dbReference>
<reference evidence="9 10" key="1">
    <citation type="submission" date="2020-02" db="EMBL/GenBank/DDBJ databases">
        <title>Thermophilic hydrogen producing bacteria, Caloranaerobacter azorensis.</title>
        <authorList>
            <person name="Baek K."/>
        </authorList>
    </citation>
    <scope>NUCLEOTIDE SEQUENCE [LARGE SCALE GENOMIC DNA]</scope>
    <source>
        <strain evidence="9 10">T3-1</strain>
    </source>
</reference>
<keyword evidence="3" id="KW-1003">Cell membrane</keyword>
<evidence type="ECO:0000256" key="6">
    <source>
        <dbReference type="ARBA" id="ARBA00023136"/>
    </source>
</evidence>
<comment type="subcellular location">
    <subcellularLocation>
        <location evidence="1">Cell membrane</location>
        <topology evidence="1">Multi-pass membrane protein</topology>
    </subcellularLocation>
</comment>
<dbReference type="AlphaFoldDB" id="A0A6P1YC25"/>
<dbReference type="GO" id="GO:0005886">
    <property type="term" value="C:plasma membrane"/>
    <property type="evidence" value="ECO:0007669"/>
    <property type="project" value="UniProtKB-SubCell"/>
</dbReference>
<feature type="transmembrane region" description="Helical" evidence="7">
    <location>
        <begin position="111"/>
        <end position="136"/>
    </location>
</feature>
<dbReference type="KEGG" id="cazo:G3A45_05100"/>
<protein>
    <submittedName>
        <fullName evidence="9">DedA family protein</fullName>
    </submittedName>
</protein>